<dbReference type="RefSeq" id="WP_073171397.1">
    <property type="nucleotide sequence ID" value="NZ_FQZE01000026.1"/>
</dbReference>
<reference evidence="8 9" key="1">
    <citation type="submission" date="2016-11" db="EMBL/GenBank/DDBJ databases">
        <authorList>
            <person name="Jaros S."/>
            <person name="Januszkiewicz K."/>
            <person name="Wedrychowicz H."/>
        </authorList>
    </citation>
    <scope>NUCLEOTIDE SEQUENCE [LARGE SCALE GENOMIC DNA]</scope>
    <source>
        <strain evidence="8 9">DSM 27063</strain>
    </source>
</reference>
<dbReference type="InterPro" id="IPR023214">
    <property type="entry name" value="HAD_sf"/>
</dbReference>
<evidence type="ECO:0000256" key="1">
    <source>
        <dbReference type="ARBA" id="ARBA00001946"/>
    </source>
</evidence>
<evidence type="ECO:0000313" key="8">
    <source>
        <dbReference type="EMBL" id="SHJ67548.1"/>
    </source>
</evidence>
<proteinExistence type="inferred from homology"/>
<organism evidence="8 9">
    <name type="scientific">Tangfeifania diversioriginum</name>
    <dbReference type="NCBI Taxonomy" id="1168035"/>
    <lineage>
        <taxon>Bacteria</taxon>
        <taxon>Pseudomonadati</taxon>
        <taxon>Bacteroidota</taxon>
        <taxon>Bacteroidia</taxon>
        <taxon>Marinilabiliales</taxon>
        <taxon>Prolixibacteraceae</taxon>
        <taxon>Tangfeifania</taxon>
    </lineage>
</organism>
<comment type="similarity">
    <text evidence="2">Belongs to the KdsC family.</text>
</comment>
<keyword evidence="5" id="KW-0378">Hydrolase</keyword>
<dbReference type="Gene3D" id="3.40.50.1000">
    <property type="entry name" value="HAD superfamily/HAD-like"/>
    <property type="match status" value="1"/>
</dbReference>
<evidence type="ECO:0000256" key="2">
    <source>
        <dbReference type="ARBA" id="ARBA00005893"/>
    </source>
</evidence>
<dbReference type="InterPro" id="IPR050793">
    <property type="entry name" value="CMP-NeuNAc_synthase"/>
</dbReference>
<dbReference type="STRING" id="1168035.SAMN05444280_1265"/>
<protein>
    <submittedName>
        <fullName evidence="8">3-deoxy-D-manno-octulosonate 8-phosphate phosphatase (KDO 8-P phosphatase)</fullName>
    </submittedName>
</protein>
<dbReference type="AlphaFoldDB" id="A0A1M6L8H4"/>
<keyword evidence="4 7" id="KW-0479">Metal-binding</keyword>
<dbReference type="SFLD" id="SFLDS00003">
    <property type="entry name" value="Haloacid_Dehalogenase"/>
    <property type="match status" value="1"/>
</dbReference>
<dbReference type="PIRSF" id="PIRSF006118">
    <property type="entry name" value="KDO8-P_Ptase"/>
    <property type="match status" value="1"/>
</dbReference>
<feature type="binding site" evidence="7">
    <location>
        <position position="17"/>
    </location>
    <ligand>
        <name>Mg(2+)</name>
        <dbReference type="ChEBI" id="CHEBI:18420"/>
    </ligand>
</feature>
<dbReference type="InterPro" id="IPR010023">
    <property type="entry name" value="KdsC_fam"/>
</dbReference>
<comment type="cofactor">
    <cofactor evidence="1 7">
        <name>Mg(2+)</name>
        <dbReference type="ChEBI" id="CHEBI:18420"/>
    </cofactor>
</comment>
<dbReference type="NCBIfam" id="TIGR01670">
    <property type="entry name" value="KdsC-phosphatas"/>
    <property type="match status" value="1"/>
</dbReference>
<feature type="binding site" evidence="7">
    <location>
        <position position="110"/>
    </location>
    <ligand>
        <name>Mg(2+)</name>
        <dbReference type="ChEBI" id="CHEBI:18420"/>
    </ligand>
</feature>
<dbReference type="EMBL" id="FQZE01000026">
    <property type="protein sequence ID" value="SHJ67548.1"/>
    <property type="molecule type" value="Genomic_DNA"/>
</dbReference>
<dbReference type="PANTHER" id="PTHR21485">
    <property type="entry name" value="HAD SUPERFAMILY MEMBERS CMAS AND KDSC"/>
    <property type="match status" value="1"/>
</dbReference>
<dbReference type="InterPro" id="IPR036412">
    <property type="entry name" value="HAD-like_sf"/>
</dbReference>
<evidence type="ECO:0000256" key="6">
    <source>
        <dbReference type="ARBA" id="ARBA00022842"/>
    </source>
</evidence>
<dbReference type="SFLD" id="SFLDG01136">
    <property type="entry name" value="C1.6:_Phosphoserine_Phosphatas"/>
    <property type="match status" value="1"/>
</dbReference>
<dbReference type="GO" id="GO:0046872">
    <property type="term" value="F:metal ion binding"/>
    <property type="evidence" value="ECO:0007669"/>
    <property type="project" value="UniProtKB-KW"/>
</dbReference>
<evidence type="ECO:0000256" key="3">
    <source>
        <dbReference type="ARBA" id="ARBA00011881"/>
    </source>
</evidence>
<dbReference type="OrthoDB" id="9805604at2"/>
<dbReference type="GO" id="GO:0008781">
    <property type="term" value="F:N-acylneuraminate cytidylyltransferase activity"/>
    <property type="evidence" value="ECO:0007669"/>
    <property type="project" value="TreeGrafter"/>
</dbReference>
<dbReference type="SFLD" id="SFLDG01138">
    <property type="entry name" value="C1.6.2:_Deoxy-d-mannose-octulo"/>
    <property type="match status" value="1"/>
</dbReference>
<feature type="binding site" evidence="7">
    <location>
        <position position="19"/>
    </location>
    <ligand>
        <name>substrate</name>
    </ligand>
</feature>
<evidence type="ECO:0000256" key="4">
    <source>
        <dbReference type="ARBA" id="ARBA00022723"/>
    </source>
</evidence>
<comment type="subunit">
    <text evidence="3">Homotetramer.</text>
</comment>
<dbReference type="Proteomes" id="UP000184050">
    <property type="component" value="Unassembled WGS sequence"/>
</dbReference>
<dbReference type="FunFam" id="3.40.50.1000:FF:000029">
    <property type="entry name" value="3-deoxy-D-manno-octulosonate 8-phosphate phosphatase KdsC"/>
    <property type="match status" value="1"/>
</dbReference>
<keyword evidence="6 7" id="KW-0460">Magnesium</keyword>
<evidence type="ECO:0000256" key="7">
    <source>
        <dbReference type="PIRSR" id="PIRSR006118-2"/>
    </source>
</evidence>
<dbReference type="SUPFAM" id="SSF56784">
    <property type="entry name" value="HAD-like"/>
    <property type="match status" value="1"/>
</dbReference>
<evidence type="ECO:0000256" key="5">
    <source>
        <dbReference type="ARBA" id="ARBA00022801"/>
    </source>
</evidence>
<evidence type="ECO:0000313" key="9">
    <source>
        <dbReference type="Proteomes" id="UP000184050"/>
    </source>
</evidence>
<dbReference type="PANTHER" id="PTHR21485:SF3">
    <property type="entry name" value="N-ACYLNEURAMINATE CYTIDYLYLTRANSFERASE"/>
    <property type="match status" value="1"/>
</dbReference>
<dbReference type="Pfam" id="PF08282">
    <property type="entry name" value="Hydrolase_3"/>
    <property type="match status" value="1"/>
</dbReference>
<gene>
    <name evidence="8" type="ORF">SAMN05444280_1265</name>
</gene>
<keyword evidence="9" id="KW-1185">Reference proteome</keyword>
<accession>A0A1M6L8H4</accession>
<dbReference type="GO" id="GO:0016788">
    <property type="term" value="F:hydrolase activity, acting on ester bonds"/>
    <property type="evidence" value="ECO:0007669"/>
    <property type="project" value="InterPro"/>
</dbReference>
<name>A0A1M6L8H4_9BACT</name>
<sequence>MSFFKEELKNVKAFVFDVDGVLSKDTSPLNENGDPVRTANVKDGFAIRNAIDLGYPVAVITGGFVERVRLRYEKIGVKYYYDNSRDKVDCLNDFLKKTGVKAENVLFMGDDLVDYSVMQKVGIPVCPNDAVNEIKEISKYVSHKSGGEGCVRDVIEQTLRSQDKWFTNEMLHKKAF</sequence>